<protein>
    <submittedName>
        <fullName evidence="2">Uncharacterized protein</fullName>
    </submittedName>
</protein>
<dbReference type="InParanoid" id="A0A0D0E926"/>
<dbReference type="HOGENOM" id="CLU_040677_0_0_1"/>
<proteinExistence type="predicted"/>
<feature type="region of interest" description="Disordered" evidence="1">
    <location>
        <begin position="128"/>
        <end position="149"/>
    </location>
</feature>
<dbReference type="AlphaFoldDB" id="A0A0D0E926"/>
<name>A0A0D0E926_9AGAM</name>
<feature type="compositionally biased region" description="Polar residues" evidence="1">
    <location>
        <begin position="87"/>
        <end position="98"/>
    </location>
</feature>
<dbReference type="OrthoDB" id="2337158at2759"/>
<evidence type="ECO:0000313" key="2">
    <source>
        <dbReference type="EMBL" id="KIK99059.1"/>
    </source>
</evidence>
<accession>A0A0D0E926</accession>
<reference evidence="3" key="2">
    <citation type="submission" date="2015-01" db="EMBL/GenBank/DDBJ databases">
        <title>Evolutionary Origins and Diversification of the Mycorrhizal Mutualists.</title>
        <authorList>
            <consortium name="DOE Joint Genome Institute"/>
            <consortium name="Mycorrhizal Genomics Consortium"/>
            <person name="Kohler A."/>
            <person name="Kuo A."/>
            <person name="Nagy L.G."/>
            <person name="Floudas D."/>
            <person name="Copeland A."/>
            <person name="Barry K.W."/>
            <person name="Cichocki N."/>
            <person name="Veneault-Fourrey C."/>
            <person name="LaButti K."/>
            <person name="Lindquist E.A."/>
            <person name="Lipzen A."/>
            <person name="Lundell T."/>
            <person name="Morin E."/>
            <person name="Murat C."/>
            <person name="Riley R."/>
            <person name="Ohm R."/>
            <person name="Sun H."/>
            <person name="Tunlid A."/>
            <person name="Henrissat B."/>
            <person name="Grigoriev I.V."/>
            <person name="Hibbett D.S."/>
            <person name="Martin F."/>
        </authorList>
    </citation>
    <scope>NUCLEOTIDE SEQUENCE [LARGE SCALE GENOMIC DNA]</scope>
    <source>
        <strain evidence="3">Ve08.2h10</strain>
    </source>
</reference>
<organism evidence="2 3">
    <name type="scientific">Paxillus rubicundulus Ve08.2h10</name>
    <dbReference type="NCBI Taxonomy" id="930991"/>
    <lineage>
        <taxon>Eukaryota</taxon>
        <taxon>Fungi</taxon>
        <taxon>Dikarya</taxon>
        <taxon>Basidiomycota</taxon>
        <taxon>Agaricomycotina</taxon>
        <taxon>Agaricomycetes</taxon>
        <taxon>Agaricomycetidae</taxon>
        <taxon>Boletales</taxon>
        <taxon>Paxilineae</taxon>
        <taxon>Paxillaceae</taxon>
        <taxon>Paxillus</taxon>
    </lineage>
</organism>
<evidence type="ECO:0000256" key="1">
    <source>
        <dbReference type="SAM" id="MobiDB-lite"/>
    </source>
</evidence>
<keyword evidence="3" id="KW-1185">Reference proteome</keyword>
<reference evidence="2 3" key="1">
    <citation type="submission" date="2014-04" db="EMBL/GenBank/DDBJ databases">
        <authorList>
            <consortium name="DOE Joint Genome Institute"/>
            <person name="Kuo A."/>
            <person name="Kohler A."/>
            <person name="Jargeat P."/>
            <person name="Nagy L.G."/>
            <person name="Floudas D."/>
            <person name="Copeland A."/>
            <person name="Barry K.W."/>
            <person name="Cichocki N."/>
            <person name="Veneault-Fourrey C."/>
            <person name="LaButti K."/>
            <person name="Lindquist E.A."/>
            <person name="Lipzen A."/>
            <person name="Lundell T."/>
            <person name="Morin E."/>
            <person name="Murat C."/>
            <person name="Sun H."/>
            <person name="Tunlid A."/>
            <person name="Henrissat B."/>
            <person name="Grigoriev I.V."/>
            <person name="Hibbett D.S."/>
            <person name="Martin F."/>
            <person name="Nordberg H.P."/>
            <person name="Cantor M.N."/>
            <person name="Hua S.X."/>
        </authorList>
    </citation>
    <scope>NUCLEOTIDE SEQUENCE [LARGE SCALE GENOMIC DNA]</scope>
    <source>
        <strain evidence="2 3">Ve08.2h10</strain>
    </source>
</reference>
<feature type="compositionally biased region" description="Polar residues" evidence="1">
    <location>
        <begin position="377"/>
        <end position="396"/>
    </location>
</feature>
<dbReference type="EMBL" id="KN824871">
    <property type="protein sequence ID" value="KIK99059.1"/>
    <property type="molecule type" value="Genomic_DNA"/>
</dbReference>
<gene>
    <name evidence="2" type="ORF">PAXRUDRAFT_30748</name>
</gene>
<dbReference type="Proteomes" id="UP000054538">
    <property type="component" value="Unassembled WGS sequence"/>
</dbReference>
<evidence type="ECO:0000313" key="3">
    <source>
        <dbReference type="Proteomes" id="UP000054538"/>
    </source>
</evidence>
<feature type="region of interest" description="Disordered" evidence="1">
    <location>
        <begin position="67"/>
        <end position="98"/>
    </location>
</feature>
<sequence>MSSVMIAPNEEREMTRNQRGLVETCFEEGQYESGISVLEHLRSASFKPPAAHIRQLLYIALFPPPPPTGDQISEHDQVPISPVKGSPTKQKQTLPKLSLSPSVAASEAAQRLLMSFLSTNSPESLFRTLPGYPPNSAVGTPEPRSDDHDEDSVIAQESFCIKDCRDCWAILKGGFIPRKKLLPLARDGGRKRSRNAYEIEDVSLQNGVPAQPSIIAEHAWPVLDWLLFLFEKDELLASQNSAAKFSPLLLSQIPPPRGGTGPRWEVDAPLDIFFYCVQQEDRQRREMSTRLLTLLVNLSLTPDFDLQMFTAAVTTRLYSSSPQVVRTLMESLPKAVPVLTFKVALCQKFLSTTPSTSGVIKPRPKPLTRRAPPGDSEATSSTTKANAAQTGSNTAAVKSSLATGSEVLQLLTSGHESRRKAQAPSLILLMKYALFLSYAHLQRLLPPDERDGDWGDILASGKLKHVIDTVFPSDSEYHTALTVICSLWPGGRREG</sequence>
<feature type="region of interest" description="Disordered" evidence="1">
    <location>
        <begin position="354"/>
        <end position="396"/>
    </location>
</feature>